<sequence>MTHMVCVMNQQSFTSKYIVYALRDPINNEVRYIGKSCSGLERPRAHTEPHRLKLKSKKNSWIKNLLNRGLKPKITILAQCMSEKSIEYWERNFISSFKRRGKLTNMTEGGTGGNTGGSWKKWKPVISTNIKSGEKKYYLFVQATRFDSFLPTKVSAVCQGKRHTHKKHKFKYAK</sequence>
<evidence type="ECO:0000313" key="2">
    <source>
        <dbReference type="EMBL" id="KKN13494.1"/>
    </source>
</evidence>
<dbReference type="InterPro" id="IPR035901">
    <property type="entry name" value="GIY-YIG_endonuc_sf"/>
</dbReference>
<feature type="domain" description="GIY-YIG" evidence="1">
    <location>
        <begin position="15"/>
        <end position="103"/>
    </location>
</feature>
<organism evidence="2">
    <name type="scientific">marine sediment metagenome</name>
    <dbReference type="NCBI Taxonomy" id="412755"/>
    <lineage>
        <taxon>unclassified sequences</taxon>
        <taxon>metagenomes</taxon>
        <taxon>ecological metagenomes</taxon>
    </lineage>
</organism>
<gene>
    <name evidence="2" type="ORF">LCGC14_1005880</name>
</gene>
<dbReference type="Pfam" id="PF01541">
    <property type="entry name" value="GIY-YIG"/>
    <property type="match status" value="1"/>
</dbReference>
<accession>A0A0F9N6C0</accession>
<dbReference type="SUPFAM" id="SSF82771">
    <property type="entry name" value="GIY-YIG endonuclease"/>
    <property type="match status" value="1"/>
</dbReference>
<protein>
    <recommendedName>
        <fullName evidence="1">GIY-YIG domain-containing protein</fullName>
    </recommendedName>
</protein>
<name>A0A0F9N6C0_9ZZZZ</name>
<comment type="caution">
    <text evidence="2">The sequence shown here is derived from an EMBL/GenBank/DDBJ whole genome shotgun (WGS) entry which is preliminary data.</text>
</comment>
<dbReference type="InterPro" id="IPR000305">
    <property type="entry name" value="GIY-YIG_endonuc"/>
</dbReference>
<dbReference type="SMART" id="SM00465">
    <property type="entry name" value="GIYc"/>
    <property type="match status" value="1"/>
</dbReference>
<dbReference type="EMBL" id="LAZR01003917">
    <property type="protein sequence ID" value="KKN13494.1"/>
    <property type="molecule type" value="Genomic_DNA"/>
</dbReference>
<dbReference type="PROSITE" id="PS50164">
    <property type="entry name" value="GIY_YIG"/>
    <property type="match status" value="1"/>
</dbReference>
<dbReference type="AlphaFoldDB" id="A0A0F9N6C0"/>
<reference evidence="2" key="1">
    <citation type="journal article" date="2015" name="Nature">
        <title>Complex archaea that bridge the gap between prokaryotes and eukaryotes.</title>
        <authorList>
            <person name="Spang A."/>
            <person name="Saw J.H."/>
            <person name="Jorgensen S.L."/>
            <person name="Zaremba-Niedzwiedzka K."/>
            <person name="Martijn J."/>
            <person name="Lind A.E."/>
            <person name="van Eijk R."/>
            <person name="Schleper C."/>
            <person name="Guy L."/>
            <person name="Ettema T.J."/>
        </authorList>
    </citation>
    <scope>NUCLEOTIDE SEQUENCE</scope>
</reference>
<evidence type="ECO:0000259" key="1">
    <source>
        <dbReference type="PROSITE" id="PS50164"/>
    </source>
</evidence>
<proteinExistence type="predicted"/>